<organism evidence="6 7">
    <name type="scientific">Candidatus Berkelbacteria bacterium RIFCSPHIGHO2_12_FULL_36_9</name>
    <dbReference type="NCBI Taxonomy" id="1797469"/>
    <lineage>
        <taxon>Bacteria</taxon>
        <taxon>Candidatus Berkelbacteria</taxon>
    </lineage>
</organism>
<accession>A0A1F5EG25</accession>
<evidence type="ECO:0000256" key="4">
    <source>
        <dbReference type="ARBA" id="ARBA00032089"/>
    </source>
</evidence>
<dbReference type="EMBL" id="MEZV01000043">
    <property type="protein sequence ID" value="OGD66176.1"/>
    <property type="molecule type" value="Genomic_DNA"/>
</dbReference>
<keyword evidence="3" id="KW-0133">Cell shape</keyword>
<dbReference type="STRING" id="1797469.A3F08_02485"/>
<dbReference type="GO" id="GO:0005886">
    <property type="term" value="C:plasma membrane"/>
    <property type="evidence" value="ECO:0007669"/>
    <property type="project" value="TreeGrafter"/>
</dbReference>
<dbReference type="PANTHER" id="PTHR34138:SF1">
    <property type="entry name" value="CELL SHAPE-DETERMINING PROTEIN MREC"/>
    <property type="match status" value="1"/>
</dbReference>
<dbReference type="Pfam" id="PF04085">
    <property type="entry name" value="MreC"/>
    <property type="match status" value="1"/>
</dbReference>
<evidence type="ECO:0000313" key="6">
    <source>
        <dbReference type="EMBL" id="OGD66176.1"/>
    </source>
</evidence>
<dbReference type="InterPro" id="IPR042177">
    <property type="entry name" value="Cell/Rod_1"/>
</dbReference>
<dbReference type="InterPro" id="IPR055342">
    <property type="entry name" value="MreC_beta-barrel_core"/>
</dbReference>
<evidence type="ECO:0000313" key="7">
    <source>
        <dbReference type="Proteomes" id="UP000176451"/>
    </source>
</evidence>
<dbReference type="PANTHER" id="PTHR34138">
    <property type="entry name" value="CELL SHAPE-DETERMINING PROTEIN MREC"/>
    <property type="match status" value="1"/>
</dbReference>
<evidence type="ECO:0000256" key="3">
    <source>
        <dbReference type="ARBA" id="ARBA00022960"/>
    </source>
</evidence>
<dbReference type="GO" id="GO:0008360">
    <property type="term" value="P:regulation of cell shape"/>
    <property type="evidence" value="ECO:0007669"/>
    <property type="project" value="UniProtKB-KW"/>
</dbReference>
<evidence type="ECO:0000256" key="1">
    <source>
        <dbReference type="ARBA" id="ARBA00009369"/>
    </source>
</evidence>
<comment type="similarity">
    <text evidence="1">Belongs to the MreC family.</text>
</comment>
<evidence type="ECO:0000256" key="2">
    <source>
        <dbReference type="ARBA" id="ARBA00013855"/>
    </source>
</evidence>
<evidence type="ECO:0000259" key="5">
    <source>
        <dbReference type="Pfam" id="PF04085"/>
    </source>
</evidence>
<dbReference type="NCBIfam" id="TIGR00219">
    <property type="entry name" value="mreC"/>
    <property type="match status" value="1"/>
</dbReference>
<dbReference type="Gene3D" id="2.40.10.340">
    <property type="entry name" value="Rod shape-determining protein MreC, domain 1"/>
    <property type="match status" value="1"/>
</dbReference>
<feature type="domain" description="Rod shape-determining protein MreC beta-barrel core" evidence="5">
    <location>
        <begin position="5"/>
        <end position="148"/>
    </location>
</feature>
<dbReference type="InterPro" id="IPR042175">
    <property type="entry name" value="Cell/Rod_MreC_2"/>
</dbReference>
<reference evidence="6 7" key="1">
    <citation type="journal article" date="2016" name="Nat. Commun.">
        <title>Thousands of microbial genomes shed light on interconnected biogeochemical processes in an aquifer system.</title>
        <authorList>
            <person name="Anantharaman K."/>
            <person name="Brown C.T."/>
            <person name="Hug L.A."/>
            <person name="Sharon I."/>
            <person name="Castelle C.J."/>
            <person name="Probst A.J."/>
            <person name="Thomas B.C."/>
            <person name="Singh A."/>
            <person name="Wilkins M.J."/>
            <person name="Karaoz U."/>
            <person name="Brodie E.L."/>
            <person name="Williams K.H."/>
            <person name="Hubbard S.S."/>
            <person name="Banfield J.F."/>
        </authorList>
    </citation>
    <scope>NUCLEOTIDE SEQUENCE [LARGE SCALE GENOMIC DNA]</scope>
</reference>
<comment type="caution">
    <text evidence="6">The sequence shown here is derived from an EMBL/GenBank/DDBJ whole genome shotgun (WGS) entry which is preliminary data.</text>
</comment>
<protein>
    <recommendedName>
        <fullName evidence="2">Cell shape-determining protein MreC</fullName>
    </recommendedName>
    <alternativeName>
        <fullName evidence="4">Cell shape protein MreC</fullName>
    </alternativeName>
</protein>
<proteinExistence type="inferred from homology"/>
<sequence length="148" mass="15813">MLTLDPTGFSQKIVIDKGADANVQLNQAVVISPGLLVGKISRVYNSSSEVTLITDPSSLVNAQVVDSGAKGLVRGEHGLSLLFDLITQNELIKDGDLVITSGLSGNFPKGLLIGEISALRSNGTDLFQKAYILPAVDFRNLRFLFVIQ</sequence>
<dbReference type="Gene3D" id="2.40.10.350">
    <property type="entry name" value="Rod shape-determining protein MreC, domain 2"/>
    <property type="match status" value="1"/>
</dbReference>
<dbReference type="AlphaFoldDB" id="A0A1F5EG25"/>
<gene>
    <name evidence="6" type="ORF">A3F08_02485</name>
</gene>
<dbReference type="InterPro" id="IPR007221">
    <property type="entry name" value="MreC"/>
</dbReference>
<dbReference type="Proteomes" id="UP000176451">
    <property type="component" value="Unassembled WGS sequence"/>
</dbReference>
<name>A0A1F5EG25_9BACT</name>